<dbReference type="CDD" id="cd02440">
    <property type="entry name" value="AdoMet_MTases"/>
    <property type="match status" value="1"/>
</dbReference>
<evidence type="ECO:0000313" key="6">
    <source>
        <dbReference type="Proteomes" id="UP000693672"/>
    </source>
</evidence>
<gene>
    <name evidence="5" type="primary">COQ5_6</name>
    <name evidence="5" type="ORF">PAESOLCIP111_03043</name>
</gene>
<dbReference type="EC" id="2.1.1.163" evidence="5"/>
<dbReference type="GO" id="GO:0043770">
    <property type="term" value="F:demethylmenaquinone methyltransferase activity"/>
    <property type="evidence" value="ECO:0007669"/>
    <property type="project" value="UniProtKB-EC"/>
</dbReference>
<keyword evidence="2 5" id="KW-0489">Methyltransferase</keyword>
<evidence type="ECO:0000256" key="3">
    <source>
        <dbReference type="ARBA" id="ARBA00022679"/>
    </source>
</evidence>
<dbReference type="RefSeq" id="WP_218092808.1">
    <property type="nucleotide sequence ID" value="NZ_CAJVAS010000012.1"/>
</dbReference>
<name>A0A916K5D2_9BACL</name>
<protein>
    <submittedName>
        <fullName evidence="5">2-methoxy-6-polyprenyl-1,4-benzoquinol methylase, mitochondrial</fullName>
        <ecNumber evidence="5">2.1.1.163</ecNumber>
    </submittedName>
</protein>
<evidence type="ECO:0000256" key="1">
    <source>
        <dbReference type="ARBA" id="ARBA00008361"/>
    </source>
</evidence>
<dbReference type="GO" id="GO:0032259">
    <property type="term" value="P:methylation"/>
    <property type="evidence" value="ECO:0007669"/>
    <property type="project" value="UniProtKB-KW"/>
</dbReference>
<comment type="similarity">
    <text evidence="1">Belongs to the methyltransferase superfamily.</text>
</comment>
<dbReference type="AlphaFoldDB" id="A0A916K5D2"/>
<dbReference type="EMBL" id="CAJVAS010000012">
    <property type="protein sequence ID" value="CAG7628811.1"/>
    <property type="molecule type" value="Genomic_DNA"/>
</dbReference>
<evidence type="ECO:0000256" key="2">
    <source>
        <dbReference type="ARBA" id="ARBA00022603"/>
    </source>
</evidence>
<keyword evidence="6" id="KW-1185">Reference proteome</keyword>
<sequence>MDIKKKVLEQFGKNAQEYVDSPIHSSRDDLEILEAWVKAEQPAAALDIATGGGHAANTVAPWVGQLTALDLTPEVLHAAETYIARNGHSNVAFVQGDAEALPFAANTFELAVCRIAAHHFPDVDAFVSEAVRVIKPGGCLLLLDNVAAEADALDELYNEIEKRRDPSHARAWKKSEWLRKVETAGLETEQLLQFQKTFQFESWCHRMKFDGEPRAALERMMLEQPAAVRRALGLQTEDGKLVSFEGKYMMLRVRKPVV</sequence>
<feature type="domain" description="Methyltransferase type 11" evidence="4">
    <location>
        <begin position="46"/>
        <end position="141"/>
    </location>
</feature>
<dbReference type="Proteomes" id="UP000693672">
    <property type="component" value="Unassembled WGS sequence"/>
</dbReference>
<reference evidence="5" key="1">
    <citation type="submission" date="2021-06" db="EMBL/GenBank/DDBJ databases">
        <authorList>
            <person name="Criscuolo A."/>
        </authorList>
    </citation>
    <scope>NUCLEOTIDE SEQUENCE</scope>
    <source>
        <strain evidence="5">CIP111600</strain>
    </source>
</reference>
<organism evidence="5 6">
    <name type="scientific">Paenibacillus solanacearum</name>
    <dbReference type="NCBI Taxonomy" id="2048548"/>
    <lineage>
        <taxon>Bacteria</taxon>
        <taxon>Bacillati</taxon>
        <taxon>Bacillota</taxon>
        <taxon>Bacilli</taxon>
        <taxon>Bacillales</taxon>
        <taxon>Paenibacillaceae</taxon>
        <taxon>Paenibacillus</taxon>
    </lineage>
</organism>
<evidence type="ECO:0000259" key="4">
    <source>
        <dbReference type="Pfam" id="PF08241"/>
    </source>
</evidence>
<dbReference type="InterPro" id="IPR013216">
    <property type="entry name" value="Methyltransf_11"/>
</dbReference>
<dbReference type="PANTHER" id="PTHR44942:SF4">
    <property type="entry name" value="METHYLTRANSFERASE TYPE 11 DOMAIN-CONTAINING PROTEIN"/>
    <property type="match status" value="1"/>
</dbReference>
<dbReference type="PANTHER" id="PTHR44942">
    <property type="entry name" value="METHYLTRANSF_11 DOMAIN-CONTAINING PROTEIN"/>
    <property type="match status" value="1"/>
</dbReference>
<dbReference type="GO" id="GO:0008757">
    <property type="term" value="F:S-adenosylmethionine-dependent methyltransferase activity"/>
    <property type="evidence" value="ECO:0007669"/>
    <property type="project" value="InterPro"/>
</dbReference>
<comment type="caution">
    <text evidence="5">The sequence shown here is derived from an EMBL/GenBank/DDBJ whole genome shotgun (WGS) entry which is preliminary data.</text>
</comment>
<dbReference type="Pfam" id="PF08241">
    <property type="entry name" value="Methyltransf_11"/>
    <property type="match status" value="1"/>
</dbReference>
<accession>A0A916K5D2</accession>
<proteinExistence type="inferred from homology"/>
<keyword evidence="3 5" id="KW-0808">Transferase</keyword>
<evidence type="ECO:0000313" key="5">
    <source>
        <dbReference type="EMBL" id="CAG7628811.1"/>
    </source>
</evidence>
<dbReference type="InterPro" id="IPR051052">
    <property type="entry name" value="Diverse_substrate_MTase"/>
</dbReference>